<evidence type="ECO:0000313" key="2">
    <source>
        <dbReference type="Proteomes" id="UP000604046"/>
    </source>
</evidence>
<dbReference type="EMBL" id="CAJNDS010001402">
    <property type="protein sequence ID" value="CAE7258100.1"/>
    <property type="molecule type" value="Genomic_DNA"/>
</dbReference>
<gene>
    <name evidence="1" type="primary">aglC</name>
    <name evidence="1" type="ORF">SNAT2548_LOCUS13400</name>
</gene>
<dbReference type="OrthoDB" id="414067at2759"/>
<dbReference type="AlphaFoldDB" id="A0A812M754"/>
<proteinExistence type="predicted"/>
<keyword evidence="2" id="KW-1185">Reference proteome</keyword>
<reference evidence="1" key="1">
    <citation type="submission" date="2021-02" db="EMBL/GenBank/DDBJ databases">
        <authorList>
            <person name="Dougan E. K."/>
            <person name="Rhodes N."/>
            <person name="Thang M."/>
            <person name="Chan C."/>
        </authorList>
    </citation>
    <scope>NUCLEOTIDE SEQUENCE</scope>
</reference>
<evidence type="ECO:0000313" key="1">
    <source>
        <dbReference type="EMBL" id="CAE7258100.1"/>
    </source>
</evidence>
<sequence length="241" mass="26631">MPCLLDLSNGFLVDVLDLSCDGSVLELAAASKAMQSAVEACRWIAPVCSRFPWRHLQGKLKLNGLWRYWGLGDLKRNPIPFATLCCEIEFQNLAEVMAFLRAANHLAADTVDGQVTFVNKFAFEAGDVAHLYFGEDDGNGRWCSAGQTKVFFNGRPVECSIEAHRDEEEEVPWINVSVDHDLPMNPMISCSSLHLPELRMEASLGSVYDVHDLQAESPLTELVRASKPLPMFLGVTGFDAA</sequence>
<dbReference type="Proteomes" id="UP000604046">
    <property type="component" value="Unassembled WGS sequence"/>
</dbReference>
<name>A0A812M754_9DINO</name>
<organism evidence="1 2">
    <name type="scientific">Symbiodinium natans</name>
    <dbReference type="NCBI Taxonomy" id="878477"/>
    <lineage>
        <taxon>Eukaryota</taxon>
        <taxon>Sar</taxon>
        <taxon>Alveolata</taxon>
        <taxon>Dinophyceae</taxon>
        <taxon>Suessiales</taxon>
        <taxon>Symbiodiniaceae</taxon>
        <taxon>Symbiodinium</taxon>
    </lineage>
</organism>
<accession>A0A812M754</accession>
<comment type="caution">
    <text evidence="1">The sequence shown here is derived from an EMBL/GenBank/DDBJ whole genome shotgun (WGS) entry which is preliminary data.</text>
</comment>
<protein>
    <submittedName>
        <fullName evidence="1">AglC protein</fullName>
    </submittedName>
</protein>